<organism evidence="2 3">
    <name type="scientific">Adiantum capillus-veneris</name>
    <name type="common">Maidenhair fern</name>
    <dbReference type="NCBI Taxonomy" id="13818"/>
    <lineage>
        <taxon>Eukaryota</taxon>
        <taxon>Viridiplantae</taxon>
        <taxon>Streptophyta</taxon>
        <taxon>Embryophyta</taxon>
        <taxon>Tracheophyta</taxon>
        <taxon>Polypodiopsida</taxon>
        <taxon>Polypodiidae</taxon>
        <taxon>Polypodiales</taxon>
        <taxon>Pteridineae</taxon>
        <taxon>Pteridaceae</taxon>
        <taxon>Vittarioideae</taxon>
        <taxon>Adiantum</taxon>
    </lineage>
</organism>
<dbReference type="Proteomes" id="UP000886520">
    <property type="component" value="Chromosome 2"/>
</dbReference>
<dbReference type="EMBL" id="JABFUD020000003">
    <property type="protein sequence ID" value="KAI5082350.1"/>
    <property type="molecule type" value="Genomic_DNA"/>
</dbReference>
<proteinExistence type="predicted"/>
<sequence>MANMMEKIGDKLHMGGHKEEPHTVGAAYVPQYAAPGYATPGYGAAHAPQYAAPGYGAAAPGYGATHAPQYAAPGYGAAAPGYGAPTSAAPHQEGTMDKIKNKVKGKKNKVKTHGGESSRSESDGEGGRRV</sequence>
<accession>A0A9D4V9H7</accession>
<comment type="caution">
    <text evidence="2">The sequence shown here is derived from an EMBL/GenBank/DDBJ whole genome shotgun (WGS) entry which is preliminary data.</text>
</comment>
<evidence type="ECO:0000256" key="1">
    <source>
        <dbReference type="SAM" id="MobiDB-lite"/>
    </source>
</evidence>
<feature type="compositionally biased region" description="Basic and acidic residues" evidence="1">
    <location>
        <begin position="113"/>
        <end position="130"/>
    </location>
</feature>
<feature type="compositionally biased region" description="Basic residues" evidence="1">
    <location>
        <begin position="101"/>
        <end position="112"/>
    </location>
</feature>
<evidence type="ECO:0000313" key="3">
    <source>
        <dbReference type="Proteomes" id="UP000886520"/>
    </source>
</evidence>
<dbReference type="AlphaFoldDB" id="A0A9D4V9H7"/>
<evidence type="ECO:0008006" key="4">
    <source>
        <dbReference type="Google" id="ProtNLM"/>
    </source>
</evidence>
<feature type="region of interest" description="Disordered" evidence="1">
    <location>
        <begin position="84"/>
        <end position="130"/>
    </location>
</feature>
<name>A0A9D4V9H7_ADICA</name>
<reference evidence="2" key="1">
    <citation type="submission" date="2021-01" db="EMBL/GenBank/DDBJ databases">
        <title>Adiantum capillus-veneris genome.</title>
        <authorList>
            <person name="Fang Y."/>
            <person name="Liao Q."/>
        </authorList>
    </citation>
    <scope>NUCLEOTIDE SEQUENCE</scope>
    <source>
        <strain evidence="2">H3</strain>
        <tissue evidence="2">Leaf</tissue>
    </source>
</reference>
<keyword evidence="3" id="KW-1185">Reference proteome</keyword>
<gene>
    <name evidence="2" type="ORF">GOP47_0002093</name>
</gene>
<evidence type="ECO:0000313" key="2">
    <source>
        <dbReference type="EMBL" id="KAI5082350.1"/>
    </source>
</evidence>
<dbReference type="OrthoDB" id="1723991at2759"/>
<protein>
    <recommendedName>
        <fullName evidence="4">Dehydrin</fullName>
    </recommendedName>
</protein>